<dbReference type="InterPro" id="IPR028049">
    <property type="entry name" value="Imm-NTF2"/>
</dbReference>
<evidence type="ECO:0000313" key="3">
    <source>
        <dbReference type="Proteomes" id="UP000195967"/>
    </source>
</evidence>
<dbReference type="Pfam" id="PF15655">
    <property type="entry name" value="Imm-NTF2"/>
    <property type="match status" value="1"/>
</dbReference>
<comment type="caution">
    <text evidence="2">The sequence shown here is derived from an EMBL/GenBank/DDBJ whole genome shotgun (WGS) entry which is preliminary data.</text>
</comment>
<dbReference type="Proteomes" id="UP000195967">
    <property type="component" value="Unassembled WGS sequence"/>
</dbReference>
<evidence type="ECO:0000259" key="1">
    <source>
        <dbReference type="Pfam" id="PF15655"/>
    </source>
</evidence>
<dbReference type="AlphaFoldDB" id="A0A1Y5MQD4"/>
<sequence length="169" mass="19592">MLAVADAKILFHIGGERFSKEQITKFEQAQREFQSSKSRPDPQDAAAAQSALLEFFAAMSEWEKFAARKACDENKDEARRRLDELFTRYCTPAKRSGYRREFVWFSQADGGTYGGYELTDVESETKNKFYVYAKDGYSFARRFLLIRKDGRWLVDKQQDMDGGWKNCGL</sequence>
<evidence type="ECO:0000313" key="2">
    <source>
        <dbReference type="EMBL" id="OUT10811.1"/>
    </source>
</evidence>
<feature type="domain" description="NTF2 fold immunity protein" evidence="1">
    <location>
        <begin position="49"/>
        <end position="166"/>
    </location>
</feature>
<accession>A0A1Y5MQD4</accession>
<organism evidence="2 3">
    <name type="scientific">Campylobacter concisus</name>
    <dbReference type="NCBI Taxonomy" id="199"/>
    <lineage>
        <taxon>Bacteria</taxon>
        <taxon>Pseudomonadati</taxon>
        <taxon>Campylobacterota</taxon>
        <taxon>Epsilonproteobacteria</taxon>
        <taxon>Campylobacterales</taxon>
        <taxon>Campylobacteraceae</taxon>
        <taxon>Campylobacter</taxon>
    </lineage>
</organism>
<name>A0A1Y5MQD4_9BACT</name>
<proteinExistence type="predicted"/>
<gene>
    <name evidence="2" type="ORF">B9N62_08995</name>
</gene>
<protein>
    <recommendedName>
        <fullName evidence="1">NTF2 fold immunity protein domain-containing protein</fullName>
    </recommendedName>
</protein>
<dbReference type="RefSeq" id="WP_087585205.1">
    <property type="nucleotide sequence ID" value="NZ_CABMKR010000012.1"/>
</dbReference>
<reference evidence="2 3" key="1">
    <citation type="submission" date="2017-04" db="EMBL/GenBank/DDBJ databases">
        <title>Complete genome of Campylobacter concisus ATCC 33237T and draft genomes for an additional eight well characterized C. concisus strains.</title>
        <authorList>
            <person name="Cornelius A.J."/>
            <person name="Miller W.G."/>
            <person name="Lastovica A.J."/>
            <person name="On S.L."/>
            <person name="French N.P."/>
            <person name="Vandenberg O."/>
            <person name="Biggs P.J."/>
        </authorList>
    </citation>
    <scope>NUCLEOTIDE SEQUENCE [LARGE SCALE GENOMIC DNA]</scope>
    <source>
        <strain evidence="2 3">Lasto28.99</strain>
    </source>
</reference>
<dbReference type="EMBL" id="NDYO01000012">
    <property type="protein sequence ID" value="OUT10811.1"/>
    <property type="molecule type" value="Genomic_DNA"/>
</dbReference>